<keyword evidence="3" id="KW-0804">Transcription</keyword>
<evidence type="ECO:0000256" key="2">
    <source>
        <dbReference type="ARBA" id="ARBA00023125"/>
    </source>
</evidence>
<dbReference type="EMBL" id="BAAAEO010000003">
    <property type="protein sequence ID" value="GAA0550775.1"/>
    <property type="molecule type" value="Genomic_DNA"/>
</dbReference>
<evidence type="ECO:0000256" key="1">
    <source>
        <dbReference type="ARBA" id="ARBA00023015"/>
    </source>
</evidence>
<dbReference type="PANTHER" id="PTHR47506:SF7">
    <property type="entry name" value="TRANSCRIPTIONAL REGULATORY PROTEIN"/>
    <property type="match status" value="1"/>
</dbReference>
<comment type="caution">
    <text evidence="6">The sequence shown here is derived from an EMBL/GenBank/DDBJ whole genome shotgun (WGS) entry which is preliminary data.</text>
</comment>
<dbReference type="SUPFAM" id="SSF48498">
    <property type="entry name" value="Tetracyclin repressor-like, C-terminal domain"/>
    <property type="match status" value="1"/>
</dbReference>
<dbReference type="Pfam" id="PF00440">
    <property type="entry name" value="TetR_N"/>
    <property type="match status" value="1"/>
</dbReference>
<dbReference type="Gene3D" id="1.10.357.10">
    <property type="entry name" value="Tetracycline Repressor, domain 2"/>
    <property type="match status" value="1"/>
</dbReference>
<dbReference type="InterPro" id="IPR009057">
    <property type="entry name" value="Homeodomain-like_sf"/>
</dbReference>
<dbReference type="InterPro" id="IPR011075">
    <property type="entry name" value="TetR_C"/>
</dbReference>
<evidence type="ECO:0000256" key="4">
    <source>
        <dbReference type="PROSITE-ProRule" id="PRU00335"/>
    </source>
</evidence>
<evidence type="ECO:0000259" key="5">
    <source>
        <dbReference type="PROSITE" id="PS50977"/>
    </source>
</evidence>
<keyword evidence="1" id="KW-0805">Transcription regulation</keyword>
<gene>
    <name evidence="6" type="ORF">GCM10009098_18000</name>
</gene>
<dbReference type="Pfam" id="PF16925">
    <property type="entry name" value="TetR_C_13"/>
    <property type="match status" value="1"/>
</dbReference>
<dbReference type="Proteomes" id="UP001501169">
    <property type="component" value="Unassembled WGS sequence"/>
</dbReference>
<reference evidence="6 7" key="1">
    <citation type="journal article" date="2019" name="Int. J. Syst. Evol. Microbiol.">
        <title>The Global Catalogue of Microorganisms (GCM) 10K type strain sequencing project: providing services to taxonomists for standard genome sequencing and annotation.</title>
        <authorList>
            <consortium name="The Broad Institute Genomics Platform"/>
            <consortium name="The Broad Institute Genome Sequencing Center for Infectious Disease"/>
            <person name="Wu L."/>
            <person name="Ma J."/>
        </authorList>
    </citation>
    <scope>NUCLEOTIDE SEQUENCE [LARGE SCALE GENOMIC DNA]</scope>
    <source>
        <strain evidence="6 7">JCM 14331</strain>
    </source>
</reference>
<evidence type="ECO:0000256" key="3">
    <source>
        <dbReference type="ARBA" id="ARBA00023163"/>
    </source>
</evidence>
<protein>
    <submittedName>
        <fullName evidence="6">TetR/AcrR family transcriptional regulator</fullName>
    </submittedName>
</protein>
<dbReference type="PANTHER" id="PTHR47506">
    <property type="entry name" value="TRANSCRIPTIONAL REGULATORY PROTEIN"/>
    <property type="match status" value="1"/>
</dbReference>
<sequence length="201" mass="21447">MVIAMKSVTTGDKKARTHDLILDTAAKAIRRGGYAGISVADLMKEAGLTHGGFYAHFASRNAMLAEAMDRAASRSAEAIAPKLQQAVTQGKTPFRALVEQYLSDEHLADAEQGCPIAALGSEICRQPDEVRAVAVRQMQSLRDAISRALPDDVKAEQAGVVMATLVGSLQLARAYGDTAEGRSMLAQSCASLLQQFDKVKQ</sequence>
<organism evidence="6 7">
    <name type="scientific">Rheinheimera aquimaris</name>
    <dbReference type="NCBI Taxonomy" id="412437"/>
    <lineage>
        <taxon>Bacteria</taxon>
        <taxon>Pseudomonadati</taxon>
        <taxon>Pseudomonadota</taxon>
        <taxon>Gammaproteobacteria</taxon>
        <taxon>Chromatiales</taxon>
        <taxon>Chromatiaceae</taxon>
        <taxon>Rheinheimera</taxon>
    </lineage>
</organism>
<evidence type="ECO:0000313" key="6">
    <source>
        <dbReference type="EMBL" id="GAA0550775.1"/>
    </source>
</evidence>
<dbReference type="Gene3D" id="1.10.10.60">
    <property type="entry name" value="Homeodomain-like"/>
    <property type="match status" value="1"/>
</dbReference>
<dbReference type="InterPro" id="IPR001647">
    <property type="entry name" value="HTH_TetR"/>
</dbReference>
<feature type="DNA-binding region" description="H-T-H motif" evidence="4">
    <location>
        <begin position="38"/>
        <end position="57"/>
    </location>
</feature>
<keyword evidence="2 4" id="KW-0238">DNA-binding</keyword>
<dbReference type="SUPFAM" id="SSF46689">
    <property type="entry name" value="Homeodomain-like"/>
    <property type="match status" value="1"/>
</dbReference>
<feature type="domain" description="HTH tetR-type" evidence="5">
    <location>
        <begin position="15"/>
        <end position="75"/>
    </location>
</feature>
<name>A0ABN1DSV6_9GAMM</name>
<dbReference type="PRINTS" id="PR00455">
    <property type="entry name" value="HTHTETR"/>
</dbReference>
<keyword evidence="7" id="KW-1185">Reference proteome</keyword>
<dbReference type="PROSITE" id="PS50977">
    <property type="entry name" value="HTH_TETR_2"/>
    <property type="match status" value="1"/>
</dbReference>
<accession>A0ABN1DSV6</accession>
<evidence type="ECO:0000313" key="7">
    <source>
        <dbReference type="Proteomes" id="UP001501169"/>
    </source>
</evidence>
<dbReference type="InterPro" id="IPR036271">
    <property type="entry name" value="Tet_transcr_reg_TetR-rel_C_sf"/>
</dbReference>
<proteinExistence type="predicted"/>